<keyword evidence="1" id="KW-0472">Membrane</keyword>
<keyword evidence="3" id="KW-1185">Reference proteome</keyword>
<dbReference type="EMBL" id="NCKW01001841">
    <property type="protein sequence ID" value="POM79097.1"/>
    <property type="molecule type" value="Genomic_DNA"/>
</dbReference>
<reference evidence="2 3" key="1">
    <citation type="journal article" date="2017" name="Genome Biol. Evol.">
        <title>Phytophthora megakarya and P. palmivora, closely related causal agents of cacao black pod rot, underwent increases in genome sizes and gene numbers by different mechanisms.</title>
        <authorList>
            <person name="Ali S.S."/>
            <person name="Shao J."/>
            <person name="Lary D.J."/>
            <person name="Kronmiller B."/>
            <person name="Shen D."/>
            <person name="Strem M.D."/>
            <person name="Amoako-Attah I."/>
            <person name="Akrofi A.Y."/>
            <person name="Begoude B.A."/>
            <person name="Ten Hoopen G.M."/>
            <person name="Coulibaly K."/>
            <person name="Kebe B.I."/>
            <person name="Melnick R.L."/>
            <person name="Guiltinan M.J."/>
            <person name="Tyler B.M."/>
            <person name="Meinhardt L.W."/>
            <person name="Bailey B.A."/>
        </authorList>
    </citation>
    <scope>NUCLEOTIDE SEQUENCE [LARGE SCALE GENOMIC DNA]</scope>
    <source>
        <strain evidence="3">sbr112.9</strain>
    </source>
</reference>
<keyword evidence="1" id="KW-1133">Transmembrane helix</keyword>
<dbReference type="OrthoDB" id="164578at2759"/>
<evidence type="ECO:0000313" key="3">
    <source>
        <dbReference type="Proteomes" id="UP000237271"/>
    </source>
</evidence>
<sequence length="786" mass="86796">MLNIGVHRCRAVVGSLVMASTLICAMLPFAHDGIQVHSFQSTKVNAAEQKQLLDKYNSISGSLTVLLMKPIDVFLSMLVAVAVGYLLNTGFSALNMQVVPGEIHPTILSSDLVVENDYEDTQPLDADGIMITTSDSKFREDTPSNSVLNTIMRTLLVPTEEVPTWCNHVEDYPHQFKNIIASYGFPARSWQQRALSSALEPTATLTIPMNSETSELPSDEDLPMNVSIATNLAVYALVVSNTFLGWWGSGDEVWGQHSWGYSSINRSVPLLMAEYLNLTTEPSATSTFVKNLHNVSVDYFNKAENTSTTHKSAKLEFSHIDISDTVMFDALTIEIPLQMIGEQEDNSSSSNPFYRSMYDSYCNREACLIPDMMEYKENGNITTIYPRVQALAICLNEDGSEDLTVDFDYYRADEILQSCDHRSNSSMIIVSVGKRIEGGAFEKNPTTDHSPGRVVNAHMVYSLTVGRLSWTVENLASVYDANCASDDGCHGIRFPLEKAENTSTTDLLLVSDSGIPMSLLNPINMNLEWLKGLTHWKILASTVEETRGAGMTAEARSELIVLPRNFDRMNTSLTEYMNETGLEYCEIVIDEYIHHVEKNHLYIERTLQPAYTAGLYFVFQNAVVVSQLSSNATKLSLEFSGNMQDMYIQASIPSTSILLAASGCILLVFGGVIIALLGKHGEGALLEHGTAVTAAEAIANRDKFPPMLLRMTLRDRATGELLDASIDSLCVENVVLVNKTDKSQQFVVRGSLFSPPGVDQVKPYQTSVMIEDESCHAKVRSTEEIV</sequence>
<name>A0A2P4YMR5_9STRA</name>
<organism evidence="2 3">
    <name type="scientific">Phytophthora palmivora</name>
    <dbReference type="NCBI Taxonomy" id="4796"/>
    <lineage>
        <taxon>Eukaryota</taxon>
        <taxon>Sar</taxon>
        <taxon>Stramenopiles</taxon>
        <taxon>Oomycota</taxon>
        <taxon>Peronosporomycetes</taxon>
        <taxon>Peronosporales</taxon>
        <taxon>Peronosporaceae</taxon>
        <taxon>Phytophthora</taxon>
    </lineage>
</organism>
<feature type="transmembrane region" description="Helical" evidence="1">
    <location>
        <begin position="12"/>
        <end position="30"/>
    </location>
</feature>
<accession>A0A2P4YMR5</accession>
<evidence type="ECO:0000256" key="1">
    <source>
        <dbReference type="SAM" id="Phobius"/>
    </source>
</evidence>
<dbReference type="AlphaFoldDB" id="A0A2P4YMR5"/>
<gene>
    <name evidence="2" type="ORF">PHPALM_3288</name>
</gene>
<feature type="transmembrane region" description="Helical" evidence="1">
    <location>
        <begin position="657"/>
        <end position="677"/>
    </location>
</feature>
<proteinExistence type="predicted"/>
<keyword evidence="1" id="KW-0812">Transmembrane</keyword>
<evidence type="ECO:0008006" key="4">
    <source>
        <dbReference type="Google" id="ProtNLM"/>
    </source>
</evidence>
<comment type="caution">
    <text evidence="2">The sequence shown here is derived from an EMBL/GenBank/DDBJ whole genome shotgun (WGS) entry which is preliminary data.</text>
</comment>
<evidence type="ECO:0000313" key="2">
    <source>
        <dbReference type="EMBL" id="POM79097.1"/>
    </source>
</evidence>
<protein>
    <recommendedName>
        <fullName evidence="4">Transmembrane protein</fullName>
    </recommendedName>
</protein>
<dbReference type="Proteomes" id="UP000237271">
    <property type="component" value="Unassembled WGS sequence"/>
</dbReference>